<dbReference type="PANTHER" id="PTHR42732:SF1">
    <property type="entry name" value="BETA-MANNOSIDASE"/>
    <property type="match status" value="1"/>
</dbReference>
<evidence type="ECO:0000313" key="11">
    <source>
        <dbReference type="EMBL" id="WCT11065.1"/>
    </source>
</evidence>
<name>A0ABY7T4E0_9SPHI</name>
<dbReference type="Gene3D" id="2.60.40.10">
    <property type="entry name" value="Immunoglobulins"/>
    <property type="match status" value="4"/>
</dbReference>
<evidence type="ECO:0000259" key="9">
    <source>
        <dbReference type="Pfam" id="PF16355"/>
    </source>
</evidence>
<dbReference type="NCBIfam" id="NF041462">
    <property type="entry name" value="GalA"/>
    <property type="match status" value="1"/>
</dbReference>
<feature type="domain" description="Glycoside hydrolase family 2 immunoglobulin-like beta-sandwich" evidence="5">
    <location>
        <begin position="220"/>
        <end position="324"/>
    </location>
</feature>
<feature type="domain" description="Glycosyl hydrolases family 2 sugar binding" evidence="7">
    <location>
        <begin position="116"/>
        <end position="209"/>
    </location>
</feature>
<dbReference type="InterPro" id="IPR025300">
    <property type="entry name" value="BetaGal_jelly_roll_dom"/>
</dbReference>
<feature type="domain" description="Glycoside hydrolase family 2 catalytic" evidence="6">
    <location>
        <begin position="331"/>
        <end position="471"/>
    </location>
</feature>
<dbReference type="SUPFAM" id="SSF51445">
    <property type="entry name" value="(Trans)glycosidases"/>
    <property type="match status" value="1"/>
</dbReference>
<dbReference type="InterPro" id="IPR006103">
    <property type="entry name" value="Glyco_hydro_2_cat"/>
</dbReference>
<feature type="chain" id="PRO_5045662178" evidence="4">
    <location>
        <begin position="26"/>
        <end position="958"/>
    </location>
</feature>
<accession>A0ABY7T4E0</accession>
<evidence type="ECO:0000259" key="8">
    <source>
        <dbReference type="Pfam" id="PF13364"/>
    </source>
</evidence>
<dbReference type="PANTHER" id="PTHR42732">
    <property type="entry name" value="BETA-GALACTOSIDASE"/>
    <property type="match status" value="1"/>
</dbReference>
<evidence type="ECO:0000259" key="5">
    <source>
        <dbReference type="Pfam" id="PF00703"/>
    </source>
</evidence>
<dbReference type="Pfam" id="PF13364">
    <property type="entry name" value="BetaGal_ABD2"/>
    <property type="match status" value="1"/>
</dbReference>
<feature type="domain" description="DUF4982" evidence="9">
    <location>
        <begin position="627"/>
        <end position="683"/>
    </location>
</feature>
<keyword evidence="12" id="KW-1185">Reference proteome</keyword>
<evidence type="ECO:0000256" key="3">
    <source>
        <dbReference type="ARBA" id="ARBA00023295"/>
    </source>
</evidence>
<evidence type="ECO:0000259" key="10">
    <source>
        <dbReference type="Pfam" id="PF18565"/>
    </source>
</evidence>
<reference evidence="11 12" key="1">
    <citation type="submission" date="2023-02" db="EMBL/GenBank/DDBJ databases">
        <title>Genome sequence of Mucilaginibacter jinjuensis strain KACC 16571.</title>
        <authorList>
            <person name="Kim S."/>
            <person name="Heo J."/>
            <person name="Kwon S.-W."/>
        </authorList>
    </citation>
    <scope>NUCLEOTIDE SEQUENCE [LARGE SCALE GENOMIC DNA]</scope>
    <source>
        <strain evidence="11 12">KACC 16571</strain>
    </source>
</reference>
<dbReference type="InterPro" id="IPR008979">
    <property type="entry name" value="Galactose-bd-like_sf"/>
</dbReference>
<sequence length="958" mass="106716">MNIKRIGVKYKLIILFCCIQLSAWAQSERQHISFDKNWSFAYGHPSDTKKDFDTGTGYFSFYAKAGYADGGADPEFDDRAWRKLDLPHDWAVEQPFSKKGSFSHGFKAIGRNFPDASVGWYRKSFTIPAADLGKRIHIAFDGVFRNSIVWVNGHYLGNELSGYNGFEYDISEYLNYGGNNVIAVRVDATMEEGWFYEGAGIYRHVWLNKTNELHVPTNGTFVTTNVKGPSADVKAVVTVNNDAKSVKNFSIRQTIINPQGKALAPATIDNVSLNPFENKDFTISLPVENAQLWSIEMPTLYHLRTEILEGGKVIDQYDTRFGIRTIRFDNNEGFFLNGKHVKIKGTNNHQDHAGVGSAMPDALQIFRIKALKALGFNAYRCSHNPPTPELLDACDSLGMVVIDENRLMGITDTHFGNLKYLITRDRNHPSIISWSIGNEEWHIENNIIGAHIATQMQAYAKSIDSTRAITAAFSGGWGQGLSGVMDLIGLNYIAQEDPDAQHKKFPAQKIWGTEEGSTFATRGVYFTNDSLHMMAAYDKKPRPNAYSIEEGWNYYAKRPFTAGMFIWTGFDYRGEPTPYGWPSIGSYFGMLDQCGFPKDDAWYLRSWWGNEAVLHLLPHWNWKGKEGQPIDVWAYSNCDEVELFLNGKSQGKKPMPVNGHLEWKVAYAPGKLEAIGYKAGKKILTDFVQTTGEVQNISLSADKPVIAADGKDLAMITVSVKDKKGLAVPTASNNVSFSITGPGKIIGVGNGDPTSLEADKYIETIKTIEITGLKEKVVEDISNRAETALNYDDSKWDAAFKAERNADFGKRVHALVYRGKFNLDAVADKDQLTLFFKSIGKNQSVYINGQPVGVNLTDTTNRSEFKLDKKLLKSGTNEISIVCKPLIKPNAWTEVNQSPGLIQILTPAATWNRNLFNGLAQVIIQSTGEVGEIKLTAVANDAKTAVLSIKLQQYPNNK</sequence>
<dbReference type="InterPro" id="IPR013783">
    <property type="entry name" value="Ig-like_fold"/>
</dbReference>
<dbReference type="Pfam" id="PF16355">
    <property type="entry name" value="DUF4982"/>
    <property type="match status" value="1"/>
</dbReference>
<dbReference type="InterPro" id="IPR006102">
    <property type="entry name" value="Ig-like_GH2"/>
</dbReference>
<evidence type="ECO:0000256" key="1">
    <source>
        <dbReference type="ARBA" id="ARBA00007401"/>
    </source>
</evidence>
<dbReference type="InterPro" id="IPR008964">
    <property type="entry name" value="Invasin/intimin_cell_adhesion"/>
</dbReference>
<dbReference type="Pfam" id="PF02837">
    <property type="entry name" value="Glyco_hydro_2_N"/>
    <property type="match status" value="1"/>
</dbReference>
<dbReference type="InterPro" id="IPR006104">
    <property type="entry name" value="Glyco_hydro_2_N"/>
</dbReference>
<dbReference type="Pfam" id="PF02836">
    <property type="entry name" value="Glyco_hydro_2_C"/>
    <property type="match status" value="1"/>
</dbReference>
<dbReference type="Pfam" id="PF00703">
    <property type="entry name" value="Glyco_hydro_2"/>
    <property type="match status" value="1"/>
</dbReference>
<organism evidence="11 12">
    <name type="scientific">Mucilaginibacter jinjuensis</name>
    <dbReference type="NCBI Taxonomy" id="1176721"/>
    <lineage>
        <taxon>Bacteria</taxon>
        <taxon>Pseudomonadati</taxon>
        <taxon>Bacteroidota</taxon>
        <taxon>Sphingobacteriia</taxon>
        <taxon>Sphingobacteriales</taxon>
        <taxon>Sphingobacteriaceae</taxon>
        <taxon>Mucilaginibacter</taxon>
    </lineage>
</organism>
<dbReference type="PRINTS" id="PR00132">
    <property type="entry name" value="GLHYDRLASE2"/>
</dbReference>
<feature type="domain" description="Glycoside hydrolase family 2" evidence="10">
    <location>
        <begin position="697"/>
        <end position="760"/>
    </location>
</feature>
<proteinExistence type="inferred from homology"/>
<dbReference type="InterPro" id="IPR036156">
    <property type="entry name" value="Beta-gal/glucu_dom_sf"/>
</dbReference>
<dbReference type="InterPro" id="IPR048230">
    <property type="entry name" value="GalA-like"/>
</dbReference>
<evidence type="ECO:0000313" key="12">
    <source>
        <dbReference type="Proteomes" id="UP001216139"/>
    </source>
</evidence>
<dbReference type="Gene3D" id="2.60.120.260">
    <property type="entry name" value="Galactose-binding domain-like"/>
    <property type="match status" value="2"/>
</dbReference>
<dbReference type="SUPFAM" id="SSF49785">
    <property type="entry name" value="Galactose-binding domain-like"/>
    <property type="match status" value="2"/>
</dbReference>
<dbReference type="Proteomes" id="UP001216139">
    <property type="component" value="Chromosome"/>
</dbReference>
<dbReference type="InterPro" id="IPR032311">
    <property type="entry name" value="DUF4982"/>
</dbReference>
<dbReference type="InterPro" id="IPR017853">
    <property type="entry name" value="GH"/>
</dbReference>
<dbReference type="Gene3D" id="3.20.20.80">
    <property type="entry name" value="Glycosidases"/>
    <property type="match status" value="1"/>
</dbReference>
<keyword evidence="4" id="KW-0732">Signal</keyword>
<comment type="similarity">
    <text evidence="1">Belongs to the glycosyl hydrolase 2 family.</text>
</comment>
<evidence type="ECO:0000259" key="7">
    <source>
        <dbReference type="Pfam" id="PF02837"/>
    </source>
</evidence>
<dbReference type="EMBL" id="CP117167">
    <property type="protein sequence ID" value="WCT11065.1"/>
    <property type="molecule type" value="Genomic_DNA"/>
</dbReference>
<dbReference type="InterPro" id="IPR040605">
    <property type="entry name" value="Glyco_hydro2_dom5"/>
</dbReference>
<evidence type="ECO:0000256" key="4">
    <source>
        <dbReference type="SAM" id="SignalP"/>
    </source>
</evidence>
<dbReference type="InterPro" id="IPR051913">
    <property type="entry name" value="GH2_Domain-Containing"/>
</dbReference>
<keyword evidence="3" id="KW-0326">Glycosidase</keyword>
<dbReference type="PROSITE" id="PS00608">
    <property type="entry name" value="GLYCOSYL_HYDROL_F2_2"/>
    <property type="match status" value="1"/>
</dbReference>
<feature type="signal peptide" evidence="4">
    <location>
        <begin position="1"/>
        <end position="25"/>
    </location>
</feature>
<keyword evidence="2 11" id="KW-0378">Hydrolase</keyword>
<evidence type="ECO:0000259" key="6">
    <source>
        <dbReference type="Pfam" id="PF02836"/>
    </source>
</evidence>
<gene>
    <name evidence="11" type="ORF">PQO05_20205</name>
</gene>
<evidence type="ECO:0000256" key="2">
    <source>
        <dbReference type="ARBA" id="ARBA00022801"/>
    </source>
</evidence>
<dbReference type="SUPFAM" id="SSF49373">
    <property type="entry name" value="Invasin/intimin cell-adhesion fragments"/>
    <property type="match status" value="1"/>
</dbReference>
<dbReference type="InterPro" id="IPR023232">
    <property type="entry name" value="Glyco_hydro_2_AS"/>
</dbReference>
<dbReference type="SUPFAM" id="SSF49303">
    <property type="entry name" value="beta-Galactosidase/glucuronidase domain"/>
    <property type="match status" value="1"/>
</dbReference>
<dbReference type="RefSeq" id="WP_273629254.1">
    <property type="nucleotide sequence ID" value="NZ_CP117167.1"/>
</dbReference>
<feature type="domain" description="Beta-galactosidase jelly roll" evidence="8">
    <location>
        <begin position="794"/>
        <end position="883"/>
    </location>
</feature>
<dbReference type="Pfam" id="PF18565">
    <property type="entry name" value="Glyco_hydro2_C5"/>
    <property type="match status" value="1"/>
</dbReference>
<dbReference type="InterPro" id="IPR006101">
    <property type="entry name" value="Glyco_hydro_2"/>
</dbReference>
<dbReference type="GO" id="GO:0016787">
    <property type="term" value="F:hydrolase activity"/>
    <property type="evidence" value="ECO:0007669"/>
    <property type="project" value="UniProtKB-KW"/>
</dbReference>
<protein>
    <submittedName>
        <fullName evidence="11">Glycoside hydrolase family 2 TIM barrel-domain containing protein</fullName>
    </submittedName>
</protein>